<dbReference type="GO" id="GO:0015385">
    <property type="term" value="F:sodium:proton antiporter activity"/>
    <property type="evidence" value="ECO:0007669"/>
    <property type="project" value="TreeGrafter"/>
</dbReference>
<organism evidence="3 4">
    <name type="scientific">Aeromicrobium phragmitis</name>
    <dbReference type="NCBI Taxonomy" id="2478914"/>
    <lineage>
        <taxon>Bacteria</taxon>
        <taxon>Bacillati</taxon>
        <taxon>Actinomycetota</taxon>
        <taxon>Actinomycetes</taxon>
        <taxon>Propionibacteriales</taxon>
        <taxon>Nocardioidaceae</taxon>
        <taxon>Aeromicrobium</taxon>
    </lineage>
</organism>
<evidence type="ECO:0000313" key="4">
    <source>
        <dbReference type="Proteomes" id="UP000282515"/>
    </source>
</evidence>
<comment type="similarity">
    <text evidence="1">Belongs to the CPA3 antiporters (TC 2.A.63) subunit G family.</text>
</comment>
<keyword evidence="2" id="KW-1133">Transmembrane helix</keyword>
<dbReference type="EMBL" id="RDBF01000004">
    <property type="protein sequence ID" value="RLV56261.1"/>
    <property type="molecule type" value="Genomic_DNA"/>
</dbReference>
<keyword evidence="2" id="KW-0472">Membrane</keyword>
<dbReference type="AlphaFoldDB" id="A0A3L8PLN5"/>
<dbReference type="Proteomes" id="UP000282515">
    <property type="component" value="Unassembled WGS sequence"/>
</dbReference>
<comment type="caution">
    <text evidence="3">The sequence shown here is derived from an EMBL/GenBank/DDBJ whole genome shotgun (WGS) entry which is preliminary data.</text>
</comment>
<reference evidence="3 4" key="1">
    <citation type="submission" date="2018-10" db="EMBL/GenBank/DDBJ databases">
        <title>Aeromicrobium sp. 9W16Y-2 whole genome shotgun sequence.</title>
        <authorList>
            <person name="Li F."/>
        </authorList>
    </citation>
    <scope>NUCLEOTIDE SEQUENCE [LARGE SCALE GENOMIC DNA]</scope>
    <source>
        <strain evidence="3 4">9W16Y-2</strain>
    </source>
</reference>
<feature type="transmembrane region" description="Helical" evidence="2">
    <location>
        <begin position="69"/>
        <end position="90"/>
    </location>
</feature>
<dbReference type="Pfam" id="PF03334">
    <property type="entry name" value="PhaG_MnhG_YufB"/>
    <property type="match status" value="1"/>
</dbReference>
<keyword evidence="4" id="KW-1185">Reference proteome</keyword>
<keyword evidence="2" id="KW-0812">Transmembrane</keyword>
<feature type="transmembrane region" description="Helical" evidence="2">
    <location>
        <begin position="6"/>
        <end position="27"/>
    </location>
</feature>
<evidence type="ECO:0000256" key="2">
    <source>
        <dbReference type="SAM" id="Phobius"/>
    </source>
</evidence>
<dbReference type="RefSeq" id="WP_121793920.1">
    <property type="nucleotide sequence ID" value="NZ_RDBF01000004.1"/>
</dbReference>
<protein>
    <submittedName>
        <fullName evidence="3">Sodium:proton antiporter</fullName>
    </submittedName>
</protein>
<dbReference type="PANTHER" id="PTHR34703:SF1">
    <property type="entry name" value="ANTIPORTER SUBUNIT MNHG2-RELATED"/>
    <property type="match status" value="1"/>
</dbReference>
<dbReference type="PANTHER" id="PTHR34703">
    <property type="entry name" value="ANTIPORTER SUBUNIT MNHG2-RELATED"/>
    <property type="match status" value="1"/>
</dbReference>
<gene>
    <name evidence="3" type="ORF">D9V41_07475</name>
</gene>
<proteinExistence type="inferred from homology"/>
<dbReference type="InterPro" id="IPR005133">
    <property type="entry name" value="PhaG_MnhG_YufB"/>
</dbReference>
<evidence type="ECO:0000256" key="1">
    <source>
        <dbReference type="ARBA" id="ARBA00008404"/>
    </source>
</evidence>
<evidence type="ECO:0000313" key="3">
    <source>
        <dbReference type="EMBL" id="RLV56261.1"/>
    </source>
</evidence>
<feature type="transmembrane region" description="Helical" evidence="2">
    <location>
        <begin position="39"/>
        <end position="57"/>
    </location>
</feature>
<accession>A0A3L8PLN5</accession>
<dbReference type="OrthoDB" id="3430023at2"/>
<sequence>MSWYELLGQILVVVGALIFVIAGVGLLKLRDPFMRTSAVATAAGLGVSFVVGGTVLVDPHPIDAVKVVIAIALQLITSVIGGIAIARAAVMSGHEFDDTDTTDLDI</sequence>
<name>A0A3L8PLN5_9ACTN</name>